<dbReference type="AlphaFoldDB" id="A0A8H5EWW1"/>
<organism evidence="2 3">
    <name type="scientific">Psilocybe cf. subviscida</name>
    <dbReference type="NCBI Taxonomy" id="2480587"/>
    <lineage>
        <taxon>Eukaryota</taxon>
        <taxon>Fungi</taxon>
        <taxon>Dikarya</taxon>
        <taxon>Basidiomycota</taxon>
        <taxon>Agaricomycotina</taxon>
        <taxon>Agaricomycetes</taxon>
        <taxon>Agaricomycetidae</taxon>
        <taxon>Agaricales</taxon>
        <taxon>Agaricineae</taxon>
        <taxon>Strophariaceae</taxon>
        <taxon>Psilocybe</taxon>
    </lineage>
</organism>
<evidence type="ECO:0000313" key="3">
    <source>
        <dbReference type="Proteomes" id="UP000567179"/>
    </source>
</evidence>
<name>A0A8H5EWW1_9AGAR</name>
<feature type="region of interest" description="Disordered" evidence="1">
    <location>
        <begin position="86"/>
        <end position="156"/>
    </location>
</feature>
<feature type="compositionally biased region" description="Polar residues" evidence="1">
    <location>
        <begin position="532"/>
        <end position="542"/>
    </location>
</feature>
<dbReference type="InterPro" id="IPR021109">
    <property type="entry name" value="Peptidase_aspartic_dom_sf"/>
</dbReference>
<comment type="caution">
    <text evidence="2">The sequence shown here is derived from an EMBL/GenBank/DDBJ whole genome shotgun (WGS) entry which is preliminary data.</text>
</comment>
<dbReference type="EMBL" id="JAACJJ010000043">
    <property type="protein sequence ID" value="KAF5315314.1"/>
    <property type="molecule type" value="Genomic_DNA"/>
</dbReference>
<feature type="compositionally biased region" description="Polar residues" evidence="1">
    <location>
        <begin position="143"/>
        <end position="156"/>
    </location>
</feature>
<evidence type="ECO:0008006" key="4">
    <source>
        <dbReference type="Google" id="ProtNLM"/>
    </source>
</evidence>
<dbReference type="OrthoDB" id="5596707at2759"/>
<reference evidence="2 3" key="1">
    <citation type="journal article" date="2020" name="ISME J.">
        <title>Uncovering the hidden diversity of litter-decomposition mechanisms in mushroom-forming fungi.</title>
        <authorList>
            <person name="Floudas D."/>
            <person name="Bentzer J."/>
            <person name="Ahren D."/>
            <person name="Johansson T."/>
            <person name="Persson P."/>
            <person name="Tunlid A."/>
        </authorList>
    </citation>
    <scope>NUCLEOTIDE SEQUENCE [LARGE SCALE GENOMIC DNA]</scope>
    <source>
        <strain evidence="2 3">CBS 101986</strain>
    </source>
</reference>
<feature type="compositionally biased region" description="Pro residues" evidence="1">
    <location>
        <begin position="129"/>
        <end position="139"/>
    </location>
</feature>
<dbReference type="Gene3D" id="2.40.70.10">
    <property type="entry name" value="Acid Proteases"/>
    <property type="match status" value="1"/>
</dbReference>
<evidence type="ECO:0000313" key="2">
    <source>
        <dbReference type="EMBL" id="KAF5315314.1"/>
    </source>
</evidence>
<feature type="compositionally biased region" description="Polar residues" evidence="1">
    <location>
        <begin position="94"/>
        <end position="107"/>
    </location>
</feature>
<gene>
    <name evidence="2" type="ORF">D9619_007548</name>
</gene>
<dbReference type="CDD" id="cd00303">
    <property type="entry name" value="retropepsin_like"/>
    <property type="match status" value="1"/>
</dbReference>
<dbReference type="Proteomes" id="UP000567179">
    <property type="component" value="Unassembled WGS sequence"/>
</dbReference>
<dbReference type="SUPFAM" id="SSF50630">
    <property type="entry name" value="Acid proteases"/>
    <property type="match status" value="1"/>
</dbReference>
<feature type="region of interest" description="Disordered" evidence="1">
    <location>
        <begin position="532"/>
        <end position="605"/>
    </location>
</feature>
<evidence type="ECO:0000256" key="1">
    <source>
        <dbReference type="SAM" id="MobiDB-lite"/>
    </source>
</evidence>
<dbReference type="Pfam" id="PF13975">
    <property type="entry name" value="gag-asp_proteas"/>
    <property type="match status" value="1"/>
</dbReference>
<accession>A0A8H5EWW1</accession>
<proteinExistence type="predicted"/>
<keyword evidence="3" id="KW-1185">Reference proteome</keyword>
<sequence length="836" mass="91596">MSRRTVQRAIFDEEVASDLLLGFEMVKSYDSTSHLHIEYESRTIALKVIDTSLYFDASESPSADSPSTISSSTLAWRAQPRNKGQFAKKLPQPDFSQAQPPSRTPTPDLSGLIDPENPFITQQNMPDGQPQPGPNPTPGTMPSRSSSSAPKFDGSSQTLKRFLDEVRDLATEKNISDAAAIKAALSYISSADYPAWSAQDASSGSDWNKFTKAIYDIYPGTAVSDRQYTKTDLNNLIRRTQDTPMYDQDDFGRYYRSFITITGFLVKKGRMGAAEQSERLLEGLPFNLRNDLKQYLRAKDPSHHTDDPWAMSTLYDAILFVLSNNNNIGTMSAQLSRDTEPPRAVKTEVFNASQLERYLESDAFAGKISSLMMRAQSKPTYQGGSSSAYTNSQPGSMQPGTFFCAFCSDTSHLIRECPTAAQYVRDGRCVRNDQNRLVLPGNIMISRNLPAKNMRERVDYWHHTNSPAATSQPSASGFLLQVAPPLPTMDMEYESSSDRETQSKIGHLEQTIAAAQAHISALKMEAVSTYGPTTRTRSYGNDESTRDSPPHIPAKNATAPASKPPVTKTFAAPTTPITDAKTGSFPPSAAITPTAQGAHPQPQYTYKAPVEDGNAVTEVVEQSMNTEVKLTNRQLLAMSSEFRKAFREQTTPKRIAANLVAVSNEGVPAVTTKSSVSALFAAIEDRTDGVVVAEHKVDLRAIPVEIPGAGKIEAVLDDGCQIVAISKTVWEKSGLALRSDHVMSMESANSQTNDTMGLLPDLAVTIGGHTFYVQCQVIDNAPYQMLLGRPFLTFTQASVRHFLNGNSHITLVDPNTQAVITIPTHARDRALENQNF</sequence>
<protein>
    <recommendedName>
        <fullName evidence="4">CCHC-type domain-containing protein</fullName>
    </recommendedName>
</protein>